<dbReference type="EMBL" id="QJRE01000104">
    <property type="protein sequence ID" value="NWL46577.1"/>
    <property type="molecule type" value="Genomic_DNA"/>
</dbReference>
<accession>A0ABD6MYJ3</accession>
<dbReference type="AlphaFoldDB" id="A0ABD6MYJ3"/>
<evidence type="ECO:0000313" key="1">
    <source>
        <dbReference type="EMBL" id="NWL46577.1"/>
    </source>
</evidence>
<evidence type="ECO:0000313" key="2">
    <source>
        <dbReference type="Proteomes" id="UP000704738"/>
    </source>
</evidence>
<name>A0ABD6MYJ3_9PSED</name>
<reference evidence="1 2" key="1">
    <citation type="submission" date="2018-06" db="EMBL/GenBank/DDBJ databases">
        <title>Bacteria isolated from soil of Wuhan.</title>
        <authorList>
            <person name="Xiang W."/>
            <person name="Huang C."/>
        </authorList>
    </citation>
    <scope>NUCLEOTIDE SEQUENCE [LARGE SCALE GENOMIC DNA]</scope>
    <source>
        <strain evidence="2">xwS4</strain>
    </source>
</reference>
<comment type="caution">
    <text evidence="1">The sequence shown here is derived from an EMBL/GenBank/DDBJ whole genome shotgun (WGS) entry which is preliminary data.</text>
</comment>
<dbReference type="RefSeq" id="WP_179052834.1">
    <property type="nucleotide sequence ID" value="NZ_QJRE01000104.1"/>
</dbReference>
<dbReference type="Proteomes" id="UP000704738">
    <property type="component" value="Unassembled WGS sequence"/>
</dbReference>
<gene>
    <name evidence="1" type="ORF">DM819_12170</name>
</gene>
<protein>
    <submittedName>
        <fullName evidence="1">Uncharacterized protein</fullName>
    </submittedName>
</protein>
<sequence length="71" mass="7967">MQDVVDAITKAVEEALTAGMEEYGDMLLEYMAITGATQEEAVNKFTEVFLEELSKHEFPFTMTNTATKVQE</sequence>
<proteinExistence type="predicted"/>
<organism evidence="1 2">
    <name type="scientific">Pseudomonas hunanensis</name>
    <dbReference type="NCBI Taxonomy" id="1247546"/>
    <lineage>
        <taxon>Bacteria</taxon>
        <taxon>Pseudomonadati</taxon>
        <taxon>Pseudomonadota</taxon>
        <taxon>Gammaproteobacteria</taxon>
        <taxon>Pseudomonadales</taxon>
        <taxon>Pseudomonadaceae</taxon>
        <taxon>Pseudomonas</taxon>
    </lineage>
</organism>